<feature type="domain" description="Alginate lyase 2" evidence="1">
    <location>
        <begin position="64"/>
        <end position="126"/>
    </location>
</feature>
<dbReference type="InterPro" id="IPR014895">
    <property type="entry name" value="Alginate_lyase_2"/>
</dbReference>
<evidence type="ECO:0000313" key="2">
    <source>
        <dbReference type="EMBL" id="GAL61540.1"/>
    </source>
</evidence>
<dbReference type="EMBL" id="BBNQ01000003">
    <property type="protein sequence ID" value="GAL61540.1"/>
    <property type="molecule type" value="Genomic_DNA"/>
</dbReference>
<comment type="caution">
    <text evidence="2">The sequence shown here is derived from an EMBL/GenBank/DDBJ whole genome shotgun (WGS) entry which is preliminary data.</text>
</comment>
<dbReference type="GO" id="GO:0045135">
    <property type="term" value="F:poly(beta-D-mannuronate) lyase activity"/>
    <property type="evidence" value="ECO:0007669"/>
    <property type="project" value="UniProtKB-EC"/>
</dbReference>
<keyword evidence="2" id="KW-0456">Lyase</keyword>
<dbReference type="AlphaFoldDB" id="A0A090V9P4"/>
<dbReference type="EC" id="4.2.2.3" evidence="2"/>
<name>A0A090V9P4_9FLAO</name>
<accession>A0A090V9P4</accession>
<evidence type="ECO:0000259" key="1">
    <source>
        <dbReference type="Pfam" id="PF08787"/>
    </source>
</evidence>
<organism evidence="2 3">
    <name type="scientific">Algibacter lectus</name>
    <dbReference type="NCBI Taxonomy" id="221126"/>
    <lineage>
        <taxon>Bacteria</taxon>
        <taxon>Pseudomonadati</taxon>
        <taxon>Bacteroidota</taxon>
        <taxon>Flavobacteriia</taxon>
        <taxon>Flavobacteriales</taxon>
        <taxon>Flavobacteriaceae</taxon>
        <taxon>Algibacter</taxon>
    </lineage>
</organism>
<dbReference type="Proteomes" id="UP000029644">
    <property type="component" value="Unassembled WGS sequence"/>
</dbReference>
<dbReference type="Pfam" id="PF08787">
    <property type="entry name" value="Alginate_lyase2"/>
    <property type="match status" value="1"/>
</dbReference>
<reference evidence="2 3" key="1">
    <citation type="journal article" date="2014" name="Genome Announc.">
        <title>Draft Genome Sequences of Marine Flavobacterium Algibacter lectus Strains SS8 and NR4.</title>
        <authorList>
            <person name="Takatani N."/>
            <person name="Nakanishi M."/>
            <person name="Meirelles P."/>
            <person name="Mino S."/>
            <person name="Suda W."/>
            <person name="Oshima K."/>
            <person name="Hattori M."/>
            <person name="Ohkuma M."/>
            <person name="Hosokawa M."/>
            <person name="Miyashita K."/>
            <person name="Thompson F.L."/>
            <person name="Niwa A."/>
            <person name="Sawabe T."/>
            <person name="Sawabe T."/>
        </authorList>
    </citation>
    <scope>NUCLEOTIDE SEQUENCE [LARGE SCALE GENOMIC DNA]</scope>
    <source>
        <strain evidence="2 3">JCM 19300</strain>
    </source>
</reference>
<proteinExistence type="predicted"/>
<protein>
    <submittedName>
        <fullName evidence="2">Alginate lyase</fullName>
        <ecNumber evidence="2">4.2.2.3</ecNumber>
    </submittedName>
</protein>
<evidence type="ECO:0000313" key="3">
    <source>
        <dbReference type="Proteomes" id="UP000029644"/>
    </source>
</evidence>
<gene>
    <name evidence="2" type="ORF">JCM19300_1363</name>
</gene>
<sequence>MSTNKTKQYQNEYKKHIYRSYAYHAQFFIIFNSCKNETKNKAKEVTTEKVIKTVYASDVIPFFDDWKLILGDGSNVGIVNNFENKDFFYTANDGKNDWIVFKAPNGGDTHGTSNNTRTELAQIKKWYQKQLTIN</sequence>
<dbReference type="Gene3D" id="2.60.120.200">
    <property type="match status" value="1"/>
</dbReference>